<feature type="region of interest" description="Disordered" evidence="10">
    <location>
        <begin position="314"/>
        <end position="344"/>
    </location>
</feature>
<dbReference type="AlphaFoldDB" id="D7G353"/>
<organism evidence="13 14">
    <name type="scientific">Ectocarpus siliculosus</name>
    <name type="common">Brown alga</name>
    <name type="synonym">Conferva siliculosa</name>
    <dbReference type="NCBI Taxonomy" id="2880"/>
    <lineage>
        <taxon>Eukaryota</taxon>
        <taxon>Sar</taxon>
        <taxon>Stramenopiles</taxon>
        <taxon>Ochrophyta</taxon>
        <taxon>PX clade</taxon>
        <taxon>Phaeophyceae</taxon>
        <taxon>Ectocarpales</taxon>
        <taxon>Ectocarpaceae</taxon>
        <taxon>Ectocarpus</taxon>
    </lineage>
</organism>
<feature type="compositionally biased region" description="Basic residues" evidence="10">
    <location>
        <begin position="429"/>
        <end position="459"/>
    </location>
</feature>
<protein>
    <submittedName>
        <fullName evidence="13">Periplasmic protease</fullName>
    </submittedName>
</protein>
<comment type="subcellular location">
    <subcellularLocation>
        <location evidence="1">Cell membrane</location>
    </subcellularLocation>
</comment>
<feature type="region of interest" description="Disordered" evidence="10">
    <location>
        <begin position="1"/>
        <end position="29"/>
    </location>
</feature>
<keyword evidence="6" id="KW-0378">Hydrolase</keyword>
<dbReference type="InterPro" id="IPR013703">
    <property type="entry name" value="Peptidase_S49_N_proteobac"/>
</dbReference>
<dbReference type="eggNOG" id="ENOG502R7CR">
    <property type="taxonomic scope" value="Eukaryota"/>
</dbReference>
<dbReference type="CDD" id="cd07023">
    <property type="entry name" value="S49_Sppa_N_C"/>
    <property type="match status" value="1"/>
</dbReference>
<feature type="domain" description="Peptidase S49 N-terminal proteobacteria" evidence="12">
    <location>
        <begin position="519"/>
        <end position="594"/>
    </location>
</feature>
<dbReference type="EMBL" id="FN648708">
    <property type="protein sequence ID" value="CBJ26900.1"/>
    <property type="molecule type" value="Genomic_DNA"/>
</dbReference>
<dbReference type="GO" id="GO:0004252">
    <property type="term" value="F:serine-type endopeptidase activity"/>
    <property type="evidence" value="ECO:0007669"/>
    <property type="project" value="InterPro"/>
</dbReference>
<dbReference type="Gene3D" id="3.90.226.10">
    <property type="entry name" value="2-enoyl-CoA Hydratase, Chain A, domain 1"/>
    <property type="match status" value="1"/>
</dbReference>
<dbReference type="Gene3D" id="6.20.330.10">
    <property type="match status" value="1"/>
</dbReference>
<evidence type="ECO:0000313" key="14">
    <source>
        <dbReference type="Proteomes" id="UP000002630"/>
    </source>
</evidence>
<evidence type="ECO:0000256" key="10">
    <source>
        <dbReference type="SAM" id="MobiDB-lite"/>
    </source>
</evidence>
<evidence type="ECO:0000256" key="1">
    <source>
        <dbReference type="ARBA" id="ARBA00004236"/>
    </source>
</evidence>
<evidence type="ECO:0000259" key="11">
    <source>
        <dbReference type="Pfam" id="PF01343"/>
    </source>
</evidence>
<keyword evidence="3" id="KW-1003">Cell membrane</keyword>
<feature type="compositionally biased region" description="Polar residues" evidence="10">
    <location>
        <begin position="508"/>
        <end position="524"/>
    </location>
</feature>
<dbReference type="OrthoDB" id="45421at2759"/>
<keyword evidence="9" id="KW-0472">Membrane</keyword>
<feature type="domain" description="Peptidase S49" evidence="11">
    <location>
        <begin position="598"/>
        <end position="744"/>
    </location>
</feature>
<evidence type="ECO:0000313" key="13">
    <source>
        <dbReference type="EMBL" id="CBJ26900.1"/>
    </source>
</evidence>
<dbReference type="InterPro" id="IPR002142">
    <property type="entry name" value="Peptidase_S49"/>
</dbReference>
<keyword evidence="5" id="KW-0812">Transmembrane</keyword>
<keyword evidence="4 13" id="KW-0645">Protease</keyword>
<gene>
    <name evidence="13" type="ORF">Esi_0050_0003</name>
</gene>
<evidence type="ECO:0000256" key="5">
    <source>
        <dbReference type="ARBA" id="ARBA00022692"/>
    </source>
</evidence>
<evidence type="ECO:0000256" key="3">
    <source>
        <dbReference type="ARBA" id="ARBA00022475"/>
    </source>
</evidence>
<feature type="region of interest" description="Disordered" evidence="10">
    <location>
        <begin position="52"/>
        <end position="95"/>
    </location>
</feature>
<dbReference type="STRING" id="2880.D7G353"/>
<evidence type="ECO:0000256" key="6">
    <source>
        <dbReference type="ARBA" id="ARBA00022801"/>
    </source>
</evidence>
<proteinExistence type="inferred from homology"/>
<evidence type="ECO:0000256" key="8">
    <source>
        <dbReference type="ARBA" id="ARBA00022989"/>
    </source>
</evidence>
<dbReference type="SUPFAM" id="SSF52096">
    <property type="entry name" value="ClpP/crotonase"/>
    <property type="match status" value="1"/>
</dbReference>
<feature type="compositionally biased region" description="Basic and acidic residues" evidence="10">
    <location>
        <begin position="473"/>
        <end position="488"/>
    </location>
</feature>
<evidence type="ECO:0000256" key="9">
    <source>
        <dbReference type="ARBA" id="ARBA00023136"/>
    </source>
</evidence>
<keyword evidence="7" id="KW-0720">Serine protease</keyword>
<dbReference type="PANTHER" id="PTHR42987">
    <property type="entry name" value="PEPTIDASE S49"/>
    <property type="match status" value="1"/>
</dbReference>
<dbReference type="PANTHER" id="PTHR42987:SF4">
    <property type="entry name" value="PROTEASE SOHB-RELATED"/>
    <property type="match status" value="1"/>
</dbReference>
<keyword evidence="14" id="KW-1185">Reference proteome</keyword>
<dbReference type="GO" id="GO:0006508">
    <property type="term" value="P:proteolysis"/>
    <property type="evidence" value="ECO:0007669"/>
    <property type="project" value="UniProtKB-KW"/>
</dbReference>
<evidence type="ECO:0000256" key="4">
    <source>
        <dbReference type="ARBA" id="ARBA00022670"/>
    </source>
</evidence>
<sequence length="898" mass="93929">MPAGARSSRRSGRSGSGRGGGSGRRRVERPSFASVLGTASLAFFWPSSSRPPCLAQAASADSSSRGSFLAAGPPFSLKRRCRQGRDGAGVGDGSAGAIRSLVSEAARGYDRHAPRQHQQSPPVDGPWGTRTGIVGGGAGGSAVTLRGGGGARRTWFTGYEDTTQGESSSEEGDTTESYEEEVSEGGTADGDDAADDAERAYSEKRQEEEEEEKAGGRQTGEEDEGKGGDSKTDSRVSPGSKAKTEDIYARTVARRKALALTFRILQRALIRTALLLLAFQIMPWLKNNHITQWLLLGSLLLQTVTELVGVARSADAAGKQGKGGEEDNPAAGSSGKGKGGKGTDKSNASLGVFGGLMKAFTPEDAHGQHLDFHSMNDMFAKDAEALAAASGPKLDIPSLLAGSGGDDGGSSMVGLMKAFKGLYGDKQEAKKKKSKWGGTHRTKKHGTRRGKRKHSSNKRSKQEPESSSASAGEGKKAAGEENGERFVRESVLMGEKADETASVGDLSASASSREGGSLNSTVTASPGKPQKRVFVVSFRPGHSPEATMQKEMDLLSETVSFLVAHGNTTTDEVVVVLESPGGEVTEFGLAAARLARLKDRGFRLTVCVDKVAASGGYMIACIADELTTAPFAMLGSIGVVGGMTNFNKALKKYGVDYFHFTSGQHKSLVGPFQEVTKENKAMQQKQMDAIHSAFKTHVHRYRPSVDIEAVGTGEIWLGQRAVDMRLADKVTTAMEYLQGRMTDAQVFLVKPHKKKMAAGSGLLRELLLGPLAVSGRFASSVAVLSTVLRQLLLQQRPGRAARGEGLLHPGGPRGFTQLTGNGDALARELLGGSTSSAAIIGGGADGIGGGQGGNAVPFGGAKFTPAAAAATGSGAFWDAGDRRWGAATGAEDSDERVF</sequence>
<dbReference type="InParanoid" id="D7G353"/>
<dbReference type="Pfam" id="PF08496">
    <property type="entry name" value="Peptidase_S49_N"/>
    <property type="match status" value="1"/>
</dbReference>
<feature type="compositionally biased region" description="Gly residues" evidence="10">
    <location>
        <begin position="133"/>
        <end position="151"/>
    </location>
</feature>
<accession>D7G353</accession>
<dbReference type="InterPro" id="IPR047272">
    <property type="entry name" value="S49_SppA_C"/>
</dbReference>
<feature type="compositionally biased region" description="Basic and acidic residues" evidence="10">
    <location>
        <begin position="225"/>
        <end position="234"/>
    </location>
</feature>
<dbReference type="GO" id="GO:0005886">
    <property type="term" value="C:plasma membrane"/>
    <property type="evidence" value="ECO:0007669"/>
    <property type="project" value="UniProtKB-SubCell"/>
</dbReference>
<reference evidence="13 14" key="1">
    <citation type="journal article" date="2010" name="Nature">
        <title>The Ectocarpus genome and the independent evolution of multicellularity in brown algae.</title>
        <authorList>
            <person name="Cock J.M."/>
            <person name="Sterck L."/>
            <person name="Rouze P."/>
            <person name="Scornet D."/>
            <person name="Allen A.E."/>
            <person name="Amoutzias G."/>
            <person name="Anthouard V."/>
            <person name="Artiguenave F."/>
            <person name="Aury J.M."/>
            <person name="Badger J.H."/>
            <person name="Beszteri B."/>
            <person name="Billiau K."/>
            <person name="Bonnet E."/>
            <person name="Bothwell J.H."/>
            <person name="Bowler C."/>
            <person name="Boyen C."/>
            <person name="Brownlee C."/>
            <person name="Carrano C.J."/>
            <person name="Charrier B."/>
            <person name="Cho G.Y."/>
            <person name="Coelho S.M."/>
            <person name="Collen J."/>
            <person name="Corre E."/>
            <person name="Da Silva C."/>
            <person name="Delage L."/>
            <person name="Delaroque N."/>
            <person name="Dittami S.M."/>
            <person name="Doulbeau S."/>
            <person name="Elias M."/>
            <person name="Farnham G."/>
            <person name="Gachon C.M."/>
            <person name="Gschloessl B."/>
            <person name="Heesch S."/>
            <person name="Jabbari K."/>
            <person name="Jubin C."/>
            <person name="Kawai H."/>
            <person name="Kimura K."/>
            <person name="Kloareg B."/>
            <person name="Kupper F.C."/>
            <person name="Lang D."/>
            <person name="Le Bail A."/>
            <person name="Leblanc C."/>
            <person name="Lerouge P."/>
            <person name="Lohr M."/>
            <person name="Lopez P.J."/>
            <person name="Martens C."/>
            <person name="Maumus F."/>
            <person name="Michel G."/>
            <person name="Miranda-Saavedra D."/>
            <person name="Morales J."/>
            <person name="Moreau H."/>
            <person name="Motomura T."/>
            <person name="Nagasato C."/>
            <person name="Napoli C.A."/>
            <person name="Nelson D.R."/>
            <person name="Nyvall-Collen P."/>
            <person name="Peters A.F."/>
            <person name="Pommier C."/>
            <person name="Potin P."/>
            <person name="Poulain J."/>
            <person name="Quesneville H."/>
            <person name="Read B."/>
            <person name="Rensing S.A."/>
            <person name="Ritter A."/>
            <person name="Rousvoal S."/>
            <person name="Samanta M."/>
            <person name="Samson G."/>
            <person name="Schroeder D.C."/>
            <person name="Segurens B."/>
            <person name="Strittmatter M."/>
            <person name="Tonon T."/>
            <person name="Tregear J.W."/>
            <person name="Valentin K."/>
            <person name="von Dassow P."/>
            <person name="Yamagishi T."/>
            <person name="Van de Peer Y."/>
            <person name="Wincker P."/>
        </authorList>
    </citation>
    <scope>NUCLEOTIDE SEQUENCE [LARGE SCALE GENOMIC DNA]</scope>
    <source>
        <strain evidence="14">Ec32 / CCAP1310/4</strain>
    </source>
</reference>
<evidence type="ECO:0000256" key="7">
    <source>
        <dbReference type="ARBA" id="ARBA00022825"/>
    </source>
</evidence>
<feature type="region of interest" description="Disordered" evidence="10">
    <location>
        <begin position="426"/>
        <end position="526"/>
    </location>
</feature>
<evidence type="ECO:0000256" key="2">
    <source>
        <dbReference type="ARBA" id="ARBA00008683"/>
    </source>
</evidence>
<evidence type="ECO:0000259" key="12">
    <source>
        <dbReference type="Pfam" id="PF08496"/>
    </source>
</evidence>
<dbReference type="InterPro" id="IPR029045">
    <property type="entry name" value="ClpP/crotonase-like_dom_sf"/>
</dbReference>
<feature type="compositionally biased region" description="Basic and acidic residues" evidence="10">
    <location>
        <begin position="196"/>
        <end position="207"/>
    </location>
</feature>
<feature type="region of interest" description="Disordered" evidence="10">
    <location>
        <begin position="107"/>
        <end position="244"/>
    </location>
</feature>
<comment type="similarity">
    <text evidence="2">Belongs to the peptidase S49 family.</text>
</comment>
<keyword evidence="8" id="KW-1133">Transmembrane helix</keyword>
<feature type="compositionally biased region" description="Acidic residues" evidence="10">
    <location>
        <begin position="168"/>
        <end position="195"/>
    </location>
</feature>
<dbReference type="EMBL" id="FN649734">
    <property type="protein sequence ID" value="CBJ26900.1"/>
    <property type="molecule type" value="Genomic_DNA"/>
</dbReference>
<dbReference type="Pfam" id="PF01343">
    <property type="entry name" value="Peptidase_S49"/>
    <property type="match status" value="1"/>
</dbReference>
<name>D7G353_ECTSI</name>
<dbReference type="Proteomes" id="UP000002630">
    <property type="component" value="Linkage Group LG09"/>
</dbReference>